<keyword evidence="6" id="KW-0067">ATP-binding</keyword>
<dbReference type="PANTHER" id="PTHR24223:SF443">
    <property type="entry name" value="MULTIDRUG-RESISTANCE LIKE PROTEIN 1, ISOFORM I"/>
    <property type="match status" value="1"/>
</dbReference>
<dbReference type="Gene3D" id="3.40.50.300">
    <property type="entry name" value="P-loop containing nucleotide triphosphate hydrolases"/>
    <property type="match status" value="1"/>
</dbReference>
<comment type="subcellular location">
    <subcellularLocation>
        <location evidence="1">Endomembrane system</location>
        <topology evidence="1">Multi-pass membrane protein</topology>
    </subcellularLocation>
</comment>
<feature type="transmembrane region" description="Helical" evidence="10">
    <location>
        <begin position="313"/>
        <end position="331"/>
    </location>
</feature>
<dbReference type="Proteomes" id="UP001363151">
    <property type="component" value="Unassembled WGS sequence"/>
</dbReference>
<feature type="region of interest" description="Disordered" evidence="9">
    <location>
        <begin position="213"/>
        <end position="291"/>
    </location>
</feature>
<keyword evidence="2" id="KW-0813">Transport</keyword>
<dbReference type="InterPro" id="IPR011527">
    <property type="entry name" value="ABC1_TM_dom"/>
</dbReference>
<dbReference type="PRINTS" id="PR00173">
    <property type="entry name" value="EDTRNSPORT"/>
</dbReference>
<keyword evidence="8 10" id="KW-0472">Membrane</keyword>
<feature type="transmembrane region" description="Helical" evidence="10">
    <location>
        <begin position="74"/>
        <end position="95"/>
    </location>
</feature>
<feature type="compositionally biased region" description="Basic and acidic residues" evidence="9">
    <location>
        <begin position="277"/>
        <end position="287"/>
    </location>
</feature>
<feature type="compositionally biased region" description="Basic residues" evidence="9">
    <location>
        <begin position="242"/>
        <end position="254"/>
    </location>
</feature>
<dbReference type="InterPro" id="IPR050173">
    <property type="entry name" value="ABC_transporter_C-like"/>
</dbReference>
<dbReference type="EMBL" id="JBBJCI010000211">
    <property type="protein sequence ID" value="KAK7240498.1"/>
    <property type="molecule type" value="Genomic_DNA"/>
</dbReference>
<evidence type="ECO:0000256" key="5">
    <source>
        <dbReference type="ARBA" id="ARBA00022741"/>
    </source>
</evidence>
<reference evidence="12 13" key="1">
    <citation type="submission" date="2024-03" db="EMBL/GenBank/DDBJ databases">
        <title>Aureococcus anophagefferens CCMP1851 and Kratosvirus quantuckense: Draft genome of a second virus-susceptible host strain in the model system.</title>
        <authorList>
            <person name="Chase E."/>
            <person name="Truchon A.R."/>
            <person name="Schepens W."/>
            <person name="Wilhelm S.W."/>
        </authorList>
    </citation>
    <scope>NUCLEOTIDE SEQUENCE [LARGE SCALE GENOMIC DNA]</scope>
    <source>
        <strain evidence="12 13">CCMP1851</strain>
    </source>
</reference>
<sequence length="417" mass="44699">MSIVGRMKQAQGALMAAADERMRGVKETVQAMLAVKVFGWEASFRASVKQARKTELAHSLRGCRRFARGAGANAVMEAVPILCALASLGSYGLLYPDRPLTASRAFVALLVFNQLRMPLMILPMTIQFVVAGLAAVARIDDFLGRPSLNVVVGAVASGKSTLAALLGELERTSGTVAVRARRALCPQAPWIFNATLKENVLFGAEYDAARYARSRASTARDDGRRAQGRRRRLRRDAGRLLRGGRARGHPRRERRRDGRGEREPRDRADGTGGEAPAKVDEERKDDATADAGKLTTAEDRVVGTVSMRVLGSYARLCGTFFVFLVAAFLVLKTAGAVCAQAWVAEWTDATADEADDGADDGLNLAAVNASAVASAEVHGLAFDAVVRAPLAYFEVTPPGRILARFGNDINVVDAPCS</sequence>
<evidence type="ECO:0000256" key="6">
    <source>
        <dbReference type="ARBA" id="ARBA00022840"/>
    </source>
</evidence>
<feature type="domain" description="ABC transmembrane type-1" evidence="11">
    <location>
        <begin position="1"/>
        <end position="131"/>
    </location>
</feature>
<organism evidence="12 13">
    <name type="scientific">Aureococcus anophagefferens</name>
    <name type="common">Harmful bloom alga</name>
    <dbReference type="NCBI Taxonomy" id="44056"/>
    <lineage>
        <taxon>Eukaryota</taxon>
        <taxon>Sar</taxon>
        <taxon>Stramenopiles</taxon>
        <taxon>Ochrophyta</taxon>
        <taxon>Pelagophyceae</taxon>
        <taxon>Pelagomonadales</taxon>
        <taxon>Pelagomonadaceae</taxon>
        <taxon>Aureococcus</taxon>
    </lineage>
</organism>
<dbReference type="InterPro" id="IPR027417">
    <property type="entry name" value="P-loop_NTPase"/>
</dbReference>
<evidence type="ECO:0000256" key="3">
    <source>
        <dbReference type="ARBA" id="ARBA00022692"/>
    </source>
</evidence>
<evidence type="ECO:0000259" key="11">
    <source>
        <dbReference type="PROSITE" id="PS50929"/>
    </source>
</evidence>
<keyword evidence="5" id="KW-0547">Nucleotide-binding</keyword>
<feature type="compositionally biased region" description="Basic and acidic residues" evidence="9">
    <location>
        <begin position="255"/>
        <end position="269"/>
    </location>
</feature>
<protein>
    <submittedName>
        <fullName evidence="12">ABC transporter</fullName>
    </submittedName>
</protein>
<dbReference type="Gene3D" id="1.20.1560.10">
    <property type="entry name" value="ABC transporter type 1, transmembrane domain"/>
    <property type="match status" value="2"/>
</dbReference>
<proteinExistence type="predicted"/>
<evidence type="ECO:0000256" key="7">
    <source>
        <dbReference type="ARBA" id="ARBA00022989"/>
    </source>
</evidence>
<evidence type="ECO:0000256" key="10">
    <source>
        <dbReference type="SAM" id="Phobius"/>
    </source>
</evidence>
<evidence type="ECO:0000256" key="2">
    <source>
        <dbReference type="ARBA" id="ARBA00022448"/>
    </source>
</evidence>
<keyword evidence="13" id="KW-1185">Reference proteome</keyword>
<evidence type="ECO:0000256" key="4">
    <source>
        <dbReference type="ARBA" id="ARBA00022737"/>
    </source>
</evidence>
<keyword evidence="7 10" id="KW-1133">Transmembrane helix</keyword>
<comment type="caution">
    <text evidence="12">The sequence shown here is derived from an EMBL/GenBank/DDBJ whole genome shotgun (WGS) entry which is preliminary data.</text>
</comment>
<evidence type="ECO:0000256" key="1">
    <source>
        <dbReference type="ARBA" id="ARBA00004127"/>
    </source>
</evidence>
<gene>
    <name evidence="12" type="primary">ABCC8</name>
    <name evidence="12" type="ORF">SO694_00111039</name>
</gene>
<dbReference type="SUPFAM" id="SSF90123">
    <property type="entry name" value="ABC transporter transmembrane region"/>
    <property type="match status" value="2"/>
</dbReference>
<dbReference type="InterPro" id="IPR036640">
    <property type="entry name" value="ABC1_TM_sf"/>
</dbReference>
<evidence type="ECO:0000313" key="12">
    <source>
        <dbReference type="EMBL" id="KAK7240498.1"/>
    </source>
</evidence>
<feature type="transmembrane region" description="Helical" evidence="10">
    <location>
        <begin position="115"/>
        <end position="137"/>
    </location>
</feature>
<dbReference type="SUPFAM" id="SSF52540">
    <property type="entry name" value="P-loop containing nucleoside triphosphate hydrolases"/>
    <property type="match status" value="1"/>
</dbReference>
<evidence type="ECO:0000256" key="9">
    <source>
        <dbReference type="SAM" id="MobiDB-lite"/>
    </source>
</evidence>
<evidence type="ECO:0000256" key="8">
    <source>
        <dbReference type="ARBA" id="ARBA00023136"/>
    </source>
</evidence>
<dbReference type="PANTHER" id="PTHR24223">
    <property type="entry name" value="ATP-BINDING CASSETTE SUB-FAMILY C"/>
    <property type="match status" value="1"/>
</dbReference>
<accession>A0ABR1FX55</accession>
<evidence type="ECO:0000313" key="13">
    <source>
        <dbReference type="Proteomes" id="UP001363151"/>
    </source>
</evidence>
<keyword evidence="3 10" id="KW-0812">Transmembrane</keyword>
<name>A0ABR1FX55_AURAN</name>
<keyword evidence="4" id="KW-0677">Repeat</keyword>
<dbReference type="PROSITE" id="PS50929">
    <property type="entry name" value="ABC_TM1F"/>
    <property type="match status" value="1"/>
</dbReference>